<evidence type="ECO:0000256" key="8">
    <source>
        <dbReference type="ARBA" id="ARBA00023295"/>
    </source>
</evidence>
<feature type="non-terminal residue" evidence="10">
    <location>
        <position position="393"/>
    </location>
</feature>
<evidence type="ECO:0000313" key="10">
    <source>
        <dbReference type="EMBL" id="CAE8652968.1"/>
    </source>
</evidence>
<evidence type="ECO:0000256" key="3">
    <source>
        <dbReference type="ARBA" id="ARBA00012561"/>
    </source>
</evidence>
<dbReference type="Proteomes" id="UP000626109">
    <property type="component" value="Unassembled WGS sequence"/>
</dbReference>
<gene>
    <name evidence="10" type="ORF">PGLA2088_LOCUS10085</name>
</gene>
<dbReference type="PANTHER" id="PTHR33753">
    <property type="entry name" value="1,4-BETA-D-GLUCAN CELLOBIOHYDROLASE B"/>
    <property type="match status" value="1"/>
</dbReference>
<keyword evidence="4" id="KW-0732">Signal</keyword>
<evidence type="ECO:0000256" key="6">
    <source>
        <dbReference type="ARBA" id="ARBA00023001"/>
    </source>
</evidence>
<evidence type="ECO:0000256" key="1">
    <source>
        <dbReference type="ARBA" id="ARBA00001641"/>
    </source>
</evidence>
<dbReference type="GO" id="GO:0030245">
    <property type="term" value="P:cellulose catabolic process"/>
    <property type="evidence" value="ECO:0007669"/>
    <property type="project" value="UniProtKB-KW"/>
</dbReference>
<keyword evidence="6" id="KW-0136">Cellulose degradation</keyword>
<sequence length="393" mass="43351">VHNVGGYTNCYNGTWNEEFCPDTETCKKNCAVEGVQKVTGGVELKYMTAGGNVGSRLYVTDGEESYKMFKLLNREFTLDVDVSTLVCGLNGAVYFVEMAAMGGKGLEENNRAGAKYGTGYCDAQCPHEKFERNESHGICCVEMDIWEANKRATAFTPHPCSTVGPTRCTGIDCGYGAEDDARWKGLCDKDGCDMNAYRMGNKNFYGNGSDFRVDTTKPMTVVTQFHTSDGTDEGHLVEIRRLYVQNGKVIAHADSTLPGIQGGAVTDKFCNAQKAVFGDIDHHQAKGRLEEHGGDPEARHGLELVGLGRLLHPDAMAGLHFSCRSFRQRPSRCGTGSLPRLDQPSGLRQESLQQGLCKVYKHQVRRYRHHLRTDEGPTIDINRARVRFAGQAE</sequence>
<dbReference type="AlphaFoldDB" id="A0A813ILX2"/>
<proteinExistence type="inferred from homology"/>
<dbReference type="EC" id="3.2.1.91" evidence="3"/>
<dbReference type="InterPro" id="IPR037019">
    <property type="entry name" value="Glyco_hydro_7_sf"/>
</dbReference>
<dbReference type="InterPro" id="IPR013320">
    <property type="entry name" value="ConA-like_dom_sf"/>
</dbReference>
<evidence type="ECO:0000256" key="4">
    <source>
        <dbReference type="ARBA" id="ARBA00022729"/>
    </source>
</evidence>
<keyword evidence="7" id="KW-0119">Carbohydrate metabolism</keyword>
<name>A0A813ILX2_POLGL</name>
<evidence type="ECO:0000256" key="9">
    <source>
        <dbReference type="ARBA" id="ARBA00023326"/>
    </source>
</evidence>
<dbReference type="GO" id="GO:0016162">
    <property type="term" value="F:cellulose 1,4-beta-cellobiosidase activity"/>
    <property type="evidence" value="ECO:0007669"/>
    <property type="project" value="UniProtKB-EC"/>
</dbReference>
<organism evidence="10 11">
    <name type="scientific">Polarella glacialis</name>
    <name type="common">Dinoflagellate</name>
    <dbReference type="NCBI Taxonomy" id="89957"/>
    <lineage>
        <taxon>Eukaryota</taxon>
        <taxon>Sar</taxon>
        <taxon>Alveolata</taxon>
        <taxon>Dinophyceae</taxon>
        <taxon>Suessiales</taxon>
        <taxon>Suessiaceae</taxon>
        <taxon>Polarella</taxon>
    </lineage>
</organism>
<dbReference type="SUPFAM" id="SSF49899">
    <property type="entry name" value="Concanavalin A-like lectins/glucanases"/>
    <property type="match status" value="1"/>
</dbReference>
<evidence type="ECO:0000256" key="7">
    <source>
        <dbReference type="ARBA" id="ARBA00023277"/>
    </source>
</evidence>
<dbReference type="PRINTS" id="PR00734">
    <property type="entry name" value="GLHYDRLASE7"/>
</dbReference>
<dbReference type="Pfam" id="PF00840">
    <property type="entry name" value="Glyco_hydro_7"/>
    <property type="match status" value="1"/>
</dbReference>
<dbReference type="EMBL" id="CAJNNW010011294">
    <property type="protein sequence ID" value="CAE8652968.1"/>
    <property type="molecule type" value="Genomic_DNA"/>
</dbReference>
<keyword evidence="9" id="KW-0624">Polysaccharide degradation</keyword>
<accession>A0A813ILX2</accession>
<dbReference type="InterPro" id="IPR001722">
    <property type="entry name" value="Glyco_hydro_7"/>
</dbReference>
<keyword evidence="8" id="KW-0326">Glycosidase</keyword>
<evidence type="ECO:0000313" key="11">
    <source>
        <dbReference type="Proteomes" id="UP000626109"/>
    </source>
</evidence>
<comment type="caution">
    <text evidence="10">The sequence shown here is derived from an EMBL/GenBank/DDBJ whole genome shotgun (WGS) entry which is preliminary data.</text>
</comment>
<evidence type="ECO:0000256" key="2">
    <source>
        <dbReference type="ARBA" id="ARBA00006044"/>
    </source>
</evidence>
<comment type="catalytic activity">
    <reaction evidence="1">
        <text>Hydrolysis of (1-&gt;4)-beta-D-glucosidic linkages in cellulose and cellotetraose, releasing cellobiose from the non-reducing ends of the chains.</text>
        <dbReference type="EC" id="3.2.1.91"/>
    </reaction>
</comment>
<dbReference type="PANTHER" id="PTHR33753:SF2">
    <property type="entry name" value="GLYCOSIDE HYDROLASE FAMILY 7 PROTEIN"/>
    <property type="match status" value="1"/>
</dbReference>
<keyword evidence="5" id="KW-0378">Hydrolase</keyword>
<comment type="similarity">
    <text evidence="2">Belongs to the glycosyl hydrolase 7 (cellulase C) family.</text>
</comment>
<evidence type="ECO:0000256" key="5">
    <source>
        <dbReference type="ARBA" id="ARBA00022801"/>
    </source>
</evidence>
<reference evidence="10" key="1">
    <citation type="submission" date="2021-02" db="EMBL/GenBank/DDBJ databases">
        <authorList>
            <person name="Dougan E. K."/>
            <person name="Rhodes N."/>
            <person name="Thang M."/>
            <person name="Chan C."/>
        </authorList>
    </citation>
    <scope>NUCLEOTIDE SEQUENCE</scope>
</reference>
<protein>
    <recommendedName>
        <fullName evidence="3">cellulose 1,4-beta-cellobiosidase (non-reducing end)</fullName>
        <ecNumber evidence="3">3.2.1.91</ecNumber>
    </recommendedName>
</protein>
<dbReference type="Gene3D" id="2.70.100.10">
    <property type="entry name" value="Glycoside hydrolase, family 7, domain"/>
    <property type="match status" value="1"/>
</dbReference>